<evidence type="ECO:0000256" key="2">
    <source>
        <dbReference type="ARBA" id="ARBA00023186"/>
    </source>
</evidence>
<dbReference type="EMBL" id="CP031598">
    <property type="protein sequence ID" value="QEW28620.1"/>
    <property type="molecule type" value="Genomic_DNA"/>
</dbReference>
<dbReference type="EMBL" id="LAXI01000022">
    <property type="protein sequence ID" value="KRS15459.1"/>
    <property type="molecule type" value="Genomic_DNA"/>
</dbReference>
<dbReference type="GO" id="GO:0016151">
    <property type="term" value="F:nickel cation binding"/>
    <property type="evidence" value="ECO:0007669"/>
    <property type="project" value="UniProtKB-UniRule"/>
</dbReference>
<dbReference type="PANTHER" id="PTHR33620:SF1">
    <property type="entry name" value="UREASE ACCESSORY PROTEIN F"/>
    <property type="match status" value="1"/>
</dbReference>
<sequence>MQADPRLLTLMQWLSPAYPLGSFAFSHGLESAIRAGWVHDAQSLEDWLADLLTDGSGRNDAVLLRLAHAAPSPQALDDINATARALSASAERLREAERQGKAFARVTSPVWSIDLPDLLLPVAVGRAAGLLSLDPDITTMLYLQGFASNLTSAAQRLMPLGQTQAQRTLSRLAPLCQSLVTETANATAADLHSNTFLSDIAAMTHETLQPRLFQS</sequence>
<dbReference type="KEGG" id="rid:RIdsm_04452"/>
<dbReference type="PATRIC" id="fig|540747.5.peg.3123"/>
<comment type="subcellular location">
    <subcellularLocation>
        <location evidence="3">Cytoplasm</location>
    </subcellularLocation>
</comment>
<dbReference type="AlphaFoldDB" id="A0A0T5P2W9"/>
<keyword evidence="1 3" id="KW-0996">Nickel insertion</keyword>
<dbReference type="HAMAP" id="MF_01385">
    <property type="entry name" value="UreF"/>
    <property type="match status" value="1"/>
</dbReference>
<dbReference type="PANTHER" id="PTHR33620">
    <property type="entry name" value="UREASE ACCESSORY PROTEIN F"/>
    <property type="match status" value="1"/>
</dbReference>
<dbReference type="PIRSF" id="PIRSF009467">
    <property type="entry name" value="Ureas_acces_UreF"/>
    <property type="match status" value="1"/>
</dbReference>
<reference evidence="4 6" key="1">
    <citation type="submission" date="2015-04" db="EMBL/GenBank/DDBJ databases">
        <title>The draft genome sequence of Roseovarius indicus B108T.</title>
        <authorList>
            <person name="Li G."/>
            <person name="Lai Q."/>
            <person name="Shao Z."/>
            <person name="Yan P."/>
        </authorList>
    </citation>
    <scope>NUCLEOTIDE SEQUENCE [LARGE SCALE GENOMIC DNA]</scope>
    <source>
        <strain evidence="4 6">B108</strain>
    </source>
</reference>
<protein>
    <recommendedName>
        <fullName evidence="3">Urease accessory protein UreF</fullName>
    </recommendedName>
</protein>
<accession>A0A0T5P2W9</accession>
<evidence type="ECO:0000313" key="6">
    <source>
        <dbReference type="Proteomes" id="UP000051401"/>
    </source>
</evidence>
<proteinExistence type="inferred from homology"/>
<dbReference type="Gene3D" id="1.10.4190.10">
    <property type="entry name" value="Urease accessory protein UreF"/>
    <property type="match status" value="1"/>
</dbReference>
<name>A0A0T5P2W9_9RHOB</name>
<comment type="subunit">
    <text evidence="3">UreD, UreF and UreG form a complex that acts as a GTP-hydrolysis-dependent molecular chaperone, activating the urease apoprotein by helping to assemble the nickel containing metallocenter of UreC. The UreE protein probably delivers the nickel.</text>
</comment>
<evidence type="ECO:0000256" key="1">
    <source>
        <dbReference type="ARBA" id="ARBA00022988"/>
    </source>
</evidence>
<dbReference type="InterPro" id="IPR002639">
    <property type="entry name" value="UreF"/>
</dbReference>
<evidence type="ECO:0000313" key="7">
    <source>
        <dbReference type="Proteomes" id="UP000325785"/>
    </source>
</evidence>
<evidence type="ECO:0000256" key="3">
    <source>
        <dbReference type="HAMAP-Rule" id="MF_01385"/>
    </source>
</evidence>
<dbReference type="Proteomes" id="UP000051401">
    <property type="component" value="Unassembled WGS sequence"/>
</dbReference>
<gene>
    <name evidence="3 5" type="primary">ureF</name>
    <name evidence="5" type="ORF">RIdsm_04452</name>
    <name evidence="4" type="ORF">XM52_23835</name>
</gene>
<keyword evidence="2 3" id="KW-0143">Chaperone</keyword>
<comment type="similarity">
    <text evidence="3">Belongs to the UreF family.</text>
</comment>
<evidence type="ECO:0000313" key="4">
    <source>
        <dbReference type="EMBL" id="KRS15459.1"/>
    </source>
</evidence>
<comment type="function">
    <text evidence="3">Required for maturation of urease via the functional incorporation of the urease nickel metallocenter.</text>
</comment>
<dbReference type="STRING" id="540747.SAMN04488031_11534"/>
<reference evidence="5 7" key="2">
    <citation type="submission" date="2018-08" db="EMBL/GenBank/DDBJ databases">
        <title>Genetic Globetrotter - A new plasmid hitch-hiking vast phylogenetic and geographic distances.</title>
        <authorList>
            <person name="Vollmers J."/>
            <person name="Petersen J."/>
        </authorList>
    </citation>
    <scope>NUCLEOTIDE SEQUENCE [LARGE SCALE GENOMIC DNA]</scope>
    <source>
        <strain evidence="5 7">DSM 26383</strain>
    </source>
</reference>
<dbReference type="GO" id="GO:0005737">
    <property type="term" value="C:cytoplasm"/>
    <property type="evidence" value="ECO:0007669"/>
    <property type="project" value="UniProtKB-SubCell"/>
</dbReference>
<keyword evidence="3" id="KW-0963">Cytoplasm</keyword>
<keyword evidence="6" id="KW-1185">Reference proteome</keyword>
<dbReference type="InterPro" id="IPR038277">
    <property type="entry name" value="UreF_sf"/>
</dbReference>
<dbReference type="Pfam" id="PF01730">
    <property type="entry name" value="UreF"/>
    <property type="match status" value="1"/>
</dbReference>
<evidence type="ECO:0000313" key="5">
    <source>
        <dbReference type="EMBL" id="QEW28620.1"/>
    </source>
</evidence>
<organism evidence="4 6">
    <name type="scientific">Roseovarius indicus</name>
    <dbReference type="NCBI Taxonomy" id="540747"/>
    <lineage>
        <taxon>Bacteria</taxon>
        <taxon>Pseudomonadati</taxon>
        <taxon>Pseudomonadota</taxon>
        <taxon>Alphaproteobacteria</taxon>
        <taxon>Rhodobacterales</taxon>
        <taxon>Roseobacteraceae</taxon>
        <taxon>Roseovarius</taxon>
    </lineage>
</organism>
<dbReference type="OrthoDB" id="9798772at2"/>
<dbReference type="Proteomes" id="UP000325785">
    <property type="component" value="Chromosome"/>
</dbReference>
<dbReference type="RefSeq" id="WP_057820293.1">
    <property type="nucleotide sequence ID" value="NZ_CP031598.1"/>
</dbReference>